<feature type="compositionally biased region" description="Basic and acidic residues" evidence="1">
    <location>
        <begin position="80"/>
        <end position="97"/>
    </location>
</feature>
<dbReference type="Proteomes" id="UP001172673">
    <property type="component" value="Unassembled WGS sequence"/>
</dbReference>
<evidence type="ECO:0000256" key="1">
    <source>
        <dbReference type="SAM" id="MobiDB-lite"/>
    </source>
</evidence>
<organism evidence="2 3">
    <name type="scientific">Cladophialophora chaetospira</name>
    <dbReference type="NCBI Taxonomy" id="386627"/>
    <lineage>
        <taxon>Eukaryota</taxon>
        <taxon>Fungi</taxon>
        <taxon>Dikarya</taxon>
        <taxon>Ascomycota</taxon>
        <taxon>Pezizomycotina</taxon>
        <taxon>Eurotiomycetes</taxon>
        <taxon>Chaetothyriomycetidae</taxon>
        <taxon>Chaetothyriales</taxon>
        <taxon>Herpotrichiellaceae</taxon>
        <taxon>Cladophialophora</taxon>
    </lineage>
</organism>
<sequence>MATTLIINLPAGKLREEVEINLEAVETYVADQGIPNEFTESRMHALAMRESEFERKRPASVPGERRPSPHAEQVEVAQTRIEERRTQSDNTYEKPDW</sequence>
<feature type="compositionally biased region" description="Basic and acidic residues" evidence="1">
    <location>
        <begin position="50"/>
        <end position="73"/>
    </location>
</feature>
<feature type="region of interest" description="Disordered" evidence="1">
    <location>
        <begin position="50"/>
        <end position="97"/>
    </location>
</feature>
<evidence type="ECO:0000313" key="3">
    <source>
        <dbReference type="Proteomes" id="UP001172673"/>
    </source>
</evidence>
<name>A0AA39CGU5_9EURO</name>
<keyword evidence="3" id="KW-1185">Reference proteome</keyword>
<accession>A0AA39CGU5</accession>
<evidence type="ECO:0000313" key="2">
    <source>
        <dbReference type="EMBL" id="KAJ9607799.1"/>
    </source>
</evidence>
<dbReference type="AlphaFoldDB" id="A0AA39CGU5"/>
<comment type="caution">
    <text evidence="2">The sequence shown here is derived from an EMBL/GenBank/DDBJ whole genome shotgun (WGS) entry which is preliminary data.</text>
</comment>
<proteinExistence type="predicted"/>
<dbReference type="EMBL" id="JAPDRK010000011">
    <property type="protein sequence ID" value="KAJ9607799.1"/>
    <property type="molecule type" value="Genomic_DNA"/>
</dbReference>
<reference evidence="2" key="1">
    <citation type="submission" date="2022-10" db="EMBL/GenBank/DDBJ databases">
        <title>Culturing micro-colonial fungi from biological soil crusts in the Mojave desert and describing Neophaeococcomyces mojavensis, and introducing the new genera and species Taxawa tesnikishii.</title>
        <authorList>
            <person name="Kurbessoian T."/>
            <person name="Stajich J.E."/>
        </authorList>
    </citation>
    <scope>NUCLEOTIDE SEQUENCE</scope>
    <source>
        <strain evidence="2">TK_41</strain>
    </source>
</reference>
<protein>
    <submittedName>
        <fullName evidence="2">Uncharacterized protein</fullName>
    </submittedName>
</protein>
<gene>
    <name evidence="2" type="ORF">H2200_007878</name>
</gene>